<dbReference type="KEGG" id="bvq:FHE72_19965"/>
<evidence type="ECO:0000313" key="2">
    <source>
        <dbReference type="EMBL" id="QHE63028.1"/>
    </source>
</evidence>
<gene>
    <name evidence="2" type="ORF">FHE72_19965</name>
</gene>
<name>A0A6I6UM26_9BACI</name>
<organism evidence="2 3">
    <name type="scientific">Rossellomorea vietnamensis</name>
    <dbReference type="NCBI Taxonomy" id="218284"/>
    <lineage>
        <taxon>Bacteria</taxon>
        <taxon>Bacillati</taxon>
        <taxon>Bacillota</taxon>
        <taxon>Bacilli</taxon>
        <taxon>Bacillales</taxon>
        <taxon>Bacillaceae</taxon>
        <taxon>Rossellomorea</taxon>
    </lineage>
</organism>
<protein>
    <submittedName>
        <fullName evidence="2">Uncharacterized protein</fullName>
    </submittedName>
</protein>
<proteinExistence type="predicted"/>
<feature type="region of interest" description="Disordered" evidence="1">
    <location>
        <begin position="27"/>
        <end position="50"/>
    </location>
</feature>
<dbReference type="AlphaFoldDB" id="A0A6I6UM26"/>
<reference evidence="2 3" key="1">
    <citation type="submission" date="2019-06" db="EMBL/GenBank/DDBJ databases">
        <title>An operon consisting of a P-type ATPase gene and a transcriptional regular gene given the different cadmium resistance in Bacillus vietamensis 151-6 and Bacillus marisflavi 151-25.</title>
        <authorList>
            <person name="Yu X."/>
        </authorList>
    </citation>
    <scope>NUCLEOTIDE SEQUENCE [LARGE SCALE GENOMIC DNA]</scope>
    <source>
        <strain evidence="2 3">151-6</strain>
    </source>
</reference>
<dbReference type="RefSeq" id="WP_159362760.1">
    <property type="nucleotide sequence ID" value="NZ_CP047394.1"/>
</dbReference>
<feature type="compositionally biased region" description="Basic and acidic residues" evidence="1">
    <location>
        <begin position="27"/>
        <end position="36"/>
    </location>
</feature>
<accession>A0A6I6UM26</accession>
<evidence type="ECO:0000313" key="3">
    <source>
        <dbReference type="Proteomes" id="UP000465062"/>
    </source>
</evidence>
<sequence length="50" mass="5739">MKKQEERMSATEANMELNERLNGNAGREADQSHIHVESNMIPVNISREDK</sequence>
<dbReference type="EMBL" id="CP047394">
    <property type="protein sequence ID" value="QHE63028.1"/>
    <property type="molecule type" value="Genomic_DNA"/>
</dbReference>
<evidence type="ECO:0000256" key="1">
    <source>
        <dbReference type="SAM" id="MobiDB-lite"/>
    </source>
</evidence>
<dbReference type="Proteomes" id="UP000465062">
    <property type="component" value="Chromosome"/>
</dbReference>